<gene>
    <name evidence="9" type="ORF">EDC63_12051</name>
</gene>
<dbReference type="Gene3D" id="2.40.160.60">
    <property type="entry name" value="Outer membrane protein transport protein (OMPP1/FadL/TodX)"/>
    <property type="match status" value="1"/>
</dbReference>
<feature type="signal peptide" evidence="8">
    <location>
        <begin position="1"/>
        <end position="23"/>
    </location>
</feature>
<keyword evidence="7" id="KW-0998">Cell outer membrane</keyword>
<protein>
    <submittedName>
        <fullName evidence="9">Long-chain fatty acid transport protein</fullName>
    </submittedName>
</protein>
<evidence type="ECO:0000256" key="4">
    <source>
        <dbReference type="ARBA" id="ARBA00022692"/>
    </source>
</evidence>
<dbReference type="InterPro" id="IPR005017">
    <property type="entry name" value="OMPP1/FadL/TodX"/>
</dbReference>
<evidence type="ECO:0000256" key="7">
    <source>
        <dbReference type="ARBA" id="ARBA00023237"/>
    </source>
</evidence>
<keyword evidence="5 8" id="KW-0732">Signal</keyword>
<evidence type="ECO:0000313" key="10">
    <source>
        <dbReference type="Proteomes" id="UP000295367"/>
    </source>
</evidence>
<dbReference type="SUPFAM" id="SSF56935">
    <property type="entry name" value="Porins"/>
    <property type="match status" value="1"/>
</dbReference>
<sequence>MKLKKLIGIMAIAGLAVPGIASATNGYFSHGYGIKAKGMGGVGIALPQDALAAATNPAGMAMVGDRVDFGVDYFSPKRTATFGAGLPVAAGNYESGSTSFFVPEFGYNKMISSDMSVGVSVFGNGGMNTDYNTGLLSQGGAVSKTNSNLEQLFIAPTWAMKINPNHAIGVSLNLAYSTFKAEGLEGFGIPNHGKDTSTGYGLKLGWTGKIASNVTMGATYQSKTKMKDFYKYSDLFAGRGSFDIPETYGIGIAFDVNPQTVIAADVVQINYGGIRALANVQTNTCALGSDCGSGFGWKDTTVYKLGVSHALSKDLTLRAGYNYAKAPFDGTQTYFNILAPATVEQHLTLGATWTLANKAELSVSYMHAFNKEIKSTTATPVNLKMSQDALGIAYGWKM</sequence>
<reference evidence="9 10" key="1">
    <citation type="submission" date="2019-03" db="EMBL/GenBank/DDBJ databases">
        <title>Genomic Encyclopedia of Type Strains, Phase IV (KMG-IV): sequencing the most valuable type-strain genomes for metagenomic binning, comparative biology and taxonomic classification.</title>
        <authorList>
            <person name="Goeker M."/>
        </authorList>
    </citation>
    <scope>NUCLEOTIDE SEQUENCE [LARGE SCALE GENOMIC DNA]</scope>
    <source>
        <strain evidence="9 10">DSM 100309</strain>
    </source>
</reference>
<keyword evidence="4" id="KW-0812">Transmembrane</keyword>
<keyword evidence="10" id="KW-1185">Reference proteome</keyword>
<evidence type="ECO:0000256" key="3">
    <source>
        <dbReference type="ARBA" id="ARBA00022452"/>
    </source>
</evidence>
<evidence type="ECO:0000256" key="6">
    <source>
        <dbReference type="ARBA" id="ARBA00023136"/>
    </source>
</evidence>
<dbReference type="PANTHER" id="PTHR35093:SF8">
    <property type="entry name" value="OUTER MEMBRANE PROTEIN NMB0088-RELATED"/>
    <property type="match status" value="1"/>
</dbReference>
<dbReference type="GO" id="GO:0009279">
    <property type="term" value="C:cell outer membrane"/>
    <property type="evidence" value="ECO:0007669"/>
    <property type="project" value="UniProtKB-SubCell"/>
</dbReference>
<evidence type="ECO:0000313" key="9">
    <source>
        <dbReference type="EMBL" id="TCV82557.1"/>
    </source>
</evidence>
<evidence type="ECO:0000256" key="2">
    <source>
        <dbReference type="ARBA" id="ARBA00008163"/>
    </source>
</evidence>
<dbReference type="Proteomes" id="UP000295367">
    <property type="component" value="Unassembled WGS sequence"/>
</dbReference>
<organism evidence="9 10">
    <name type="scientific">Sulfurirhabdus autotrophica</name>
    <dbReference type="NCBI Taxonomy" id="1706046"/>
    <lineage>
        <taxon>Bacteria</taxon>
        <taxon>Pseudomonadati</taxon>
        <taxon>Pseudomonadota</taxon>
        <taxon>Betaproteobacteria</taxon>
        <taxon>Nitrosomonadales</taxon>
        <taxon>Sulfuricellaceae</taxon>
        <taxon>Sulfurirhabdus</taxon>
    </lineage>
</organism>
<dbReference type="PANTHER" id="PTHR35093">
    <property type="entry name" value="OUTER MEMBRANE PROTEIN NMB0088-RELATED"/>
    <property type="match status" value="1"/>
</dbReference>
<dbReference type="GO" id="GO:0015483">
    <property type="term" value="F:long-chain fatty acid transporting porin activity"/>
    <property type="evidence" value="ECO:0007669"/>
    <property type="project" value="TreeGrafter"/>
</dbReference>
<dbReference type="Pfam" id="PF03349">
    <property type="entry name" value="Toluene_X"/>
    <property type="match status" value="1"/>
</dbReference>
<dbReference type="AlphaFoldDB" id="A0A4R3XUJ5"/>
<proteinExistence type="inferred from homology"/>
<comment type="subcellular location">
    <subcellularLocation>
        <location evidence="1">Cell outer membrane</location>
        <topology evidence="1">Multi-pass membrane protein</topology>
    </subcellularLocation>
</comment>
<dbReference type="RefSeq" id="WP_124945035.1">
    <property type="nucleotide sequence ID" value="NZ_BHVT01000007.1"/>
</dbReference>
<keyword evidence="3" id="KW-1134">Transmembrane beta strand</keyword>
<evidence type="ECO:0000256" key="8">
    <source>
        <dbReference type="SAM" id="SignalP"/>
    </source>
</evidence>
<comment type="similarity">
    <text evidence="2">Belongs to the OmpP1/FadL family.</text>
</comment>
<evidence type="ECO:0000256" key="5">
    <source>
        <dbReference type="ARBA" id="ARBA00022729"/>
    </source>
</evidence>
<accession>A0A4R3XUJ5</accession>
<dbReference type="OrthoDB" id="19849at2"/>
<name>A0A4R3XUJ5_9PROT</name>
<comment type="caution">
    <text evidence="9">The sequence shown here is derived from an EMBL/GenBank/DDBJ whole genome shotgun (WGS) entry which is preliminary data.</text>
</comment>
<evidence type="ECO:0000256" key="1">
    <source>
        <dbReference type="ARBA" id="ARBA00004571"/>
    </source>
</evidence>
<feature type="chain" id="PRO_5020519466" evidence="8">
    <location>
        <begin position="24"/>
        <end position="398"/>
    </location>
</feature>
<dbReference type="EMBL" id="SMCO01000020">
    <property type="protein sequence ID" value="TCV82557.1"/>
    <property type="molecule type" value="Genomic_DNA"/>
</dbReference>
<keyword evidence="6" id="KW-0472">Membrane</keyword>